<keyword evidence="1" id="KW-1133">Transmembrane helix</keyword>
<name>I3Z1Y2_BELBD</name>
<dbReference type="Proteomes" id="UP000006050">
    <property type="component" value="Chromosome"/>
</dbReference>
<gene>
    <name evidence="2" type="ordered locus">Belba_0593</name>
</gene>
<keyword evidence="1" id="KW-0472">Membrane</keyword>
<evidence type="ECO:0000256" key="1">
    <source>
        <dbReference type="SAM" id="Phobius"/>
    </source>
</evidence>
<accession>I3Z1Y2</accession>
<dbReference type="KEGG" id="bbd:Belba_0593"/>
<dbReference type="AlphaFoldDB" id="I3Z1Y2"/>
<dbReference type="EMBL" id="CP003281">
    <property type="protein sequence ID" value="AFL83250.1"/>
    <property type="molecule type" value="Genomic_DNA"/>
</dbReference>
<feature type="transmembrane region" description="Helical" evidence="1">
    <location>
        <begin position="6"/>
        <end position="26"/>
    </location>
</feature>
<reference evidence="3" key="1">
    <citation type="submission" date="2012-06" db="EMBL/GenBank/DDBJ databases">
        <title>The complete genome of Belliella baltica DSM 15883.</title>
        <authorList>
            <person name="Lucas S."/>
            <person name="Copeland A."/>
            <person name="Lapidus A."/>
            <person name="Goodwin L."/>
            <person name="Pitluck S."/>
            <person name="Peters L."/>
            <person name="Mikhailova N."/>
            <person name="Davenport K."/>
            <person name="Kyrpides N."/>
            <person name="Mavromatis K."/>
            <person name="Pagani I."/>
            <person name="Ivanova N."/>
            <person name="Ovchinnikova G."/>
            <person name="Zeytun A."/>
            <person name="Detter J.C."/>
            <person name="Han C."/>
            <person name="Land M."/>
            <person name="Hauser L."/>
            <person name="Markowitz V."/>
            <person name="Cheng J.-F."/>
            <person name="Hugenholtz P."/>
            <person name="Woyke T."/>
            <person name="Wu D."/>
            <person name="Tindall B."/>
            <person name="Pomrenke H."/>
            <person name="Brambilla E."/>
            <person name="Klenk H.-P."/>
            <person name="Eisen J.A."/>
        </authorList>
    </citation>
    <scope>NUCLEOTIDE SEQUENCE [LARGE SCALE GENOMIC DNA]</scope>
    <source>
        <strain evidence="3">DSM 15883 / CIP 108006 / LMG 21964 / BA134</strain>
    </source>
</reference>
<feature type="transmembrane region" description="Helical" evidence="1">
    <location>
        <begin position="47"/>
        <end position="67"/>
    </location>
</feature>
<organism evidence="2 3">
    <name type="scientific">Belliella baltica (strain DSM 15883 / CIP 108006 / LMG 21964 / BA134)</name>
    <dbReference type="NCBI Taxonomy" id="866536"/>
    <lineage>
        <taxon>Bacteria</taxon>
        <taxon>Pseudomonadati</taxon>
        <taxon>Bacteroidota</taxon>
        <taxon>Cytophagia</taxon>
        <taxon>Cytophagales</taxon>
        <taxon>Cyclobacteriaceae</taxon>
        <taxon>Belliella</taxon>
    </lineage>
</organism>
<keyword evidence="3" id="KW-1185">Reference proteome</keyword>
<sequence>MLSDPWFILISLTFWGLFKFLKNKLYKLNFERRKKMKNKIKNSTNKLNNIIGFTSGMMTILGVNGSGSTRLAK</sequence>
<evidence type="ECO:0000313" key="2">
    <source>
        <dbReference type="EMBL" id="AFL83250.1"/>
    </source>
</evidence>
<keyword evidence="1" id="KW-0812">Transmembrane</keyword>
<protein>
    <submittedName>
        <fullName evidence="2">Uncharacterized protein</fullName>
    </submittedName>
</protein>
<proteinExistence type="predicted"/>
<evidence type="ECO:0000313" key="3">
    <source>
        <dbReference type="Proteomes" id="UP000006050"/>
    </source>
</evidence>
<dbReference type="HOGENOM" id="CLU_2697142_0_0_10"/>